<evidence type="ECO:0000256" key="2">
    <source>
        <dbReference type="ARBA" id="ARBA00006991"/>
    </source>
</evidence>
<sequence length="621" mass="67708">MASKDALRRQRRRELDARRSKSRVRLGPCLPHWGKLKDSLGFSLHSELAQYLLDSYFSKVHQTCLCSQKESAITASVETLHRLVVQVHTHSQRCPHPPSLQQSLGTTRATPCQGQRQSAGTESELGSCGLENGAVSTPVGLTEPGEALFGEISLSFVCKDGHVLSWCPKLPGKERMEGEVGGMDRGVGPPRDPPQGEAIKAGREGADGNSGMRTRSRRGAPQTMSPRHPARGVEEGTAEQSYSSHTSQEGHTEEGSTTVEPRTGSDDMETESPEAPQHRTAATTSPTEINTDPRGRTGKAHPSTHTTRRGSRSDRTSLLKDEVPHTGNKRKSRKTNPKEMFLCTYEGCEKIFSSRQYLNHHMKYQHVQQKTFSCSHPSCGKSFNFKKHLKEHEKLHSNQRDYICEFCARAFRTNSNLLTHRRIHTGEKPLQCEVCGFTCSQKASLNWHMRKHNAESGYRFPCDICGRRFEKRDNVTAHRSKSHPDHSVSVPSVPPAPPAPPIPASPLPPIHTSPSPLTHTSPSPPTHTSPSPPTHTSPSPPTHTSPSPLTHTSPSPLTHTSPSSPTHTSPSPLDLASPSPPVLPSPSPLDLASPSPPVLPSPSPPDLASPLPSAEPAHDCP</sequence>
<evidence type="ECO:0000256" key="3">
    <source>
        <dbReference type="ARBA" id="ARBA00022723"/>
    </source>
</evidence>
<evidence type="ECO:0000256" key="6">
    <source>
        <dbReference type="ARBA" id="ARBA00022833"/>
    </source>
</evidence>
<feature type="compositionally biased region" description="Low complexity" evidence="11">
    <location>
        <begin position="544"/>
        <end position="577"/>
    </location>
</feature>
<feature type="compositionally biased region" description="Polar residues" evidence="11">
    <location>
        <begin position="99"/>
        <end position="121"/>
    </location>
</feature>
<dbReference type="FunFam" id="3.30.160.60:FF:000511">
    <property type="entry name" value="zinc finger protein 692 isoform X2"/>
    <property type="match status" value="1"/>
</dbReference>
<feature type="domain" description="C2H2-type" evidence="12">
    <location>
        <begin position="341"/>
        <end position="371"/>
    </location>
</feature>
<evidence type="ECO:0000256" key="10">
    <source>
        <dbReference type="PROSITE-ProRule" id="PRU00042"/>
    </source>
</evidence>
<feature type="domain" description="C2H2-type" evidence="12">
    <location>
        <begin position="430"/>
        <end position="457"/>
    </location>
</feature>
<name>A0ABD1JTJ8_9TELE</name>
<feature type="region of interest" description="Disordered" evidence="11">
    <location>
        <begin position="177"/>
        <end position="334"/>
    </location>
</feature>
<gene>
    <name evidence="13" type="ORF">ACEWY4_014869</name>
</gene>
<feature type="region of interest" description="Disordered" evidence="11">
    <location>
        <begin position="1"/>
        <end position="21"/>
    </location>
</feature>
<keyword evidence="9" id="KW-0539">Nucleus</keyword>
<feature type="compositionally biased region" description="Pro residues" evidence="11">
    <location>
        <begin position="594"/>
        <end position="607"/>
    </location>
</feature>
<dbReference type="Gene3D" id="3.30.160.60">
    <property type="entry name" value="Classic Zinc Finger"/>
    <property type="match status" value="5"/>
</dbReference>
<keyword evidence="14" id="KW-1185">Reference proteome</keyword>
<dbReference type="SUPFAM" id="SSF57667">
    <property type="entry name" value="beta-beta-alpha zinc fingers"/>
    <property type="match status" value="3"/>
</dbReference>
<keyword evidence="7" id="KW-0805">Transcription regulation</keyword>
<proteinExistence type="inferred from homology"/>
<evidence type="ECO:0000256" key="1">
    <source>
        <dbReference type="ARBA" id="ARBA00004123"/>
    </source>
</evidence>
<feature type="compositionally biased region" description="Basic and acidic residues" evidence="11">
    <location>
        <begin position="474"/>
        <end position="486"/>
    </location>
</feature>
<organism evidence="13 14">
    <name type="scientific">Coilia grayii</name>
    <name type="common">Gray's grenadier anchovy</name>
    <dbReference type="NCBI Taxonomy" id="363190"/>
    <lineage>
        <taxon>Eukaryota</taxon>
        <taxon>Metazoa</taxon>
        <taxon>Chordata</taxon>
        <taxon>Craniata</taxon>
        <taxon>Vertebrata</taxon>
        <taxon>Euteleostomi</taxon>
        <taxon>Actinopterygii</taxon>
        <taxon>Neopterygii</taxon>
        <taxon>Teleostei</taxon>
        <taxon>Clupei</taxon>
        <taxon>Clupeiformes</taxon>
        <taxon>Clupeoidei</taxon>
        <taxon>Engraulidae</taxon>
        <taxon>Coilinae</taxon>
        <taxon>Coilia</taxon>
    </lineage>
</organism>
<evidence type="ECO:0000256" key="8">
    <source>
        <dbReference type="ARBA" id="ARBA00023163"/>
    </source>
</evidence>
<feature type="domain" description="C2H2-type" evidence="12">
    <location>
        <begin position="372"/>
        <end position="401"/>
    </location>
</feature>
<feature type="region of interest" description="Disordered" evidence="11">
    <location>
        <begin position="474"/>
        <end position="621"/>
    </location>
</feature>
<evidence type="ECO:0000256" key="9">
    <source>
        <dbReference type="ARBA" id="ARBA00023242"/>
    </source>
</evidence>
<accession>A0ABD1JTJ8</accession>
<dbReference type="FunFam" id="3.30.160.60:FF:000183">
    <property type="entry name" value="E3 ubiquitin-protein ligase ZFP91"/>
    <property type="match status" value="1"/>
</dbReference>
<feature type="compositionally biased region" description="Polar residues" evidence="11">
    <location>
        <begin position="238"/>
        <end position="247"/>
    </location>
</feature>
<dbReference type="GO" id="GO:0008270">
    <property type="term" value="F:zinc ion binding"/>
    <property type="evidence" value="ECO:0007669"/>
    <property type="project" value="UniProtKB-KW"/>
</dbReference>
<evidence type="ECO:0000256" key="7">
    <source>
        <dbReference type="ARBA" id="ARBA00023015"/>
    </source>
</evidence>
<feature type="compositionally biased region" description="Basic and acidic residues" evidence="11">
    <location>
        <begin position="1"/>
        <end position="19"/>
    </location>
</feature>
<dbReference type="GO" id="GO:0080090">
    <property type="term" value="P:regulation of primary metabolic process"/>
    <property type="evidence" value="ECO:0007669"/>
    <property type="project" value="UniProtKB-ARBA"/>
</dbReference>
<dbReference type="EMBL" id="JBHFQA010000012">
    <property type="protein sequence ID" value="KAL2090181.1"/>
    <property type="molecule type" value="Genomic_DNA"/>
</dbReference>
<keyword evidence="5 10" id="KW-0863">Zinc-finger</keyword>
<dbReference type="GO" id="GO:0005634">
    <property type="term" value="C:nucleus"/>
    <property type="evidence" value="ECO:0007669"/>
    <property type="project" value="UniProtKB-SubCell"/>
</dbReference>
<feature type="compositionally biased region" description="Low complexity" evidence="11">
    <location>
        <begin position="512"/>
        <end position="521"/>
    </location>
</feature>
<feature type="domain" description="C2H2-type" evidence="12">
    <location>
        <begin position="460"/>
        <end position="491"/>
    </location>
</feature>
<comment type="similarity">
    <text evidence="2">Belongs to the krueppel C2H2-type zinc-finger protein family.</text>
</comment>
<evidence type="ECO:0000256" key="4">
    <source>
        <dbReference type="ARBA" id="ARBA00022737"/>
    </source>
</evidence>
<reference evidence="13 14" key="1">
    <citation type="submission" date="2024-09" db="EMBL/GenBank/DDBJ databases">
        <title>A chromosome-level genome assembly of Gray's grenadier anchovy, Coilia grayii.</title>
        <authorList>
            <person name="Fu Z."/>
        </authorList>
    </citation>
    <scope>NUCLEOTIDE SEQUENCE [LARGE SCALE GENOMIC DNA]</scope>
    <source>
        <strain evidence="13">G4</strain>
        <tissue evidence="13">Muscle</tissue>
    </source>
</reference>
<keyword evidence="3" id="KW-0479">Metal-binding</keyword>
<dbReference type="PROSITE" id="PS50157">
    <property type="entry name" value="ZINC_FINGER_C2H2_2"/>
    <property type="match status" value="5"/>
</dbReference>
<dbReference type="AlphaFoldDB" id="A0ABD1JTJ8"/>
<dbReference type="InterPro" id="IPR013087">
    <property type="entry name" value="Znf_C2H2_type"/>
</dbReference>
<protein>
    <recommendedName>
        <fullName evidence="12">C2H2-type domain-containing protein</fullName>
    </recommendedName>
</protein>
<feature type="compositionally biased region" description="Pro residues" evidence="11">
    <location>
        <begin position="522"/>
        <end position="543"/>
    </location>
</feature>
<feature type="domain" description="C2H2-type" evidence="12">
    <location>
        <begin position="402"/>
        <end position="429"/>
    </location>
</feature>
<dbReference type="InterPro" id="IPR036236">
    <property type="entry name" value="Znf_C2H2_sf"/>
</dbReference>
<keyword evidence="8" id="KW-0804">Transcription</keyword>
<evidence type="ECO:0000313" key="14">
    <source>
        <dbReference type="Proteomes" id="UP001591681"/>
    </source>
</evidence>
<evidence type="ECO:0000256" key="11">
    <source>
        <dbReference type="SAM" id="MobiDB-lite"/>
    </source>
</evidence>
<evidence type="ECO:0000313" key="13">
    <source>
        <dbReference type="EMBL" id="KAL2090181.1"/>
    </source>
</evidence>
<comment type="caution">
    <text evidence="13">The sequence shown here is derived from an EMBL/GenBank/DDBJ whole genome shotgun (WGS) entry which is preliminary data.</text>
</comment>
<keyword evidence="4" id="KW-0677">Repeat</keyword>
<dbReference type="FunFam" id="3.30.160.60:FF:000012">
    <property type="entry name" value="RB-associated KRAB zinc finger protein-like"/>
    <property type="match status" value="1"/>
</dbReference>
<dbReference type="Pfam" id="PF00096">
    <property type="entry name" value="zf-C2H2"/>
    <property type="match status" value="3"/>
</dbReference>
<evidence type="ECO:0000256" key="5">
    <source>
        <dbReference type="ARBA" id="ARBA00022771"/>
    </source>
</evidence>
<dbReference type="GO" id="GO:0060255">
    <property type="term" value="P:regulation of macromolecule metabolic process"/>
    <property type="evidence" value="ECO:0007669"/>
    <property type="project" value="UniProtKB-ARBA"/>
</dbReference>
<comment type="subcellular location">
    <subcellularLocation>
        <location evidence="1">Nucleus</location>
    </subcellularLocation>
</comment>
<feature type="compositionally biased region" description="Polar residues" evidence="11">
    <location>
        <begin position="280"/>
        <end position="290"/>
    </location>
</feature>
<dbReference type="Proteomes" id="UP001591681">
    <property type="component" value="Unassembled WGS sequence"/>
</dbReference>
<dbReference type="SMART" id="SM00355">
    <property type="entry name" value="ZnF_C2H2"/>
    <property type="match status" value="5"/>
</dbReference>
<feature type="compositionally biased region" description="Basic and acidic residues" evidence="11">
    <location>
        <begin position="311"/>
        <end position="324"/>
    </location>
</feature>
<feature type="compositionally biased region" description="Pro residues" evidence="11">
    <location>
        <begin position="578"/>
        <end position="587"/>
    </location>
</feature>
<dbReference type="PANTHER" id="PTHR14003:SF23">
    <property type="entry name" value="ZINC FINGER PROTEIN 143"/>
    <property type="match status" value="1"/>
</dbReference>
<dbReference type="PROSITE" id="PS00028">
    <property type="entry name" value="ZINC_FINGER_C2H2_1"/>
    <property type="match status" value="5"/>
</dbReference>
<dbReference type="PANTHER" id="PTHR14003">
    <property type="entry name" value="TRANSCRIPTIONAL REPRESSOR PROTEIN YY"/>
    <property type="match status" value="1"/>
</dbReference>
<feature type="region of interest" description="Disordered" evidence="11">
    <location>
        <begin position="91"/>
        <end position="126"/>
    </location>
</feature>
<keyword evidence="6" id="KW-0862">Zinc</keyword>
<feature type="compositionally biased region" description="Pro residues" evidence="11">
    <location>
        <begin position="492"/>
        <end position="511"/>
    </location>
</feature>
<evidence type="ECO:0000259" key="12">
    <source>
        <dbReference type="PROSITE" id="PS50157"/>
    </source>
</evidence>